<proteinExistence type="predicted"/>
<dbReference type="Proteomes" id="UP000696485">
    <property type="component" value="Unassembled WGS sequence"/>
</dbReference>
<keyword evidence="3" id="KW-1185">Reference proteome</keyword>
<evidence type="ECO:0008006" key="4">
    <source>
        <dbReference type="Google" id="ProtNLM"/>
    </source>
</evidence>
<feature type="non-terminal residue" evidence="2">
    <location>
        <position position="1"/>
    </location>
</feature>
<gene>
    <name evidence="2" type="ORF">BG006_000323</name>
</gene>
<evidence type="ECO:0000256" key="1">
    <source>
        <dbReference type="SAM" id="MobiDB-lite"/>
    </source>
</evidence>
<sequence length="717" mass="78695">MYQSLRYPGGGDMPQTYYFQANSAVFEQGVPRQRVCSHDPGVPYMAGNVYQGQNTNYISSSSRGPAYGPPSVSQPLLALPPPWSARTITHKSEELDDAVVPPARAHSISSNTAPYPPDPQSRAQARANNRRATTVAPTGGTPPPRRGARHTAPPPPRSPPARGEEPRVRRVFQSSNLVPPSELTAPPRFVPVEATVDGDIELPPRPPVQIYDPATLPFDDMNDTEMEGTEDDNVVEVTLNMDVPKTTRHADGKPIVTVLNVQSSWHCVFVESIQHERVHAAVRVQYCVSPDSPSKADLVKRLKTVQVIGYESQQVEMSQRIVGEKLLARGGVTALISYNKNASYGFSLSFSSHTLGLSSSTMPDEKLPLQKQQHAAYCRRNLKEMYLDNASKDVAIYIMKPAPRPGTEMESRLGARGVSEHQQQNQGASSSSSSTLCPPTRAPSVGPSGTHSSTPAIENQTAPNNTTSVTSSVLEVFYAHSVILECYEYFRSRYEIAAIARNQSIAAASANDEGYARPLREQLQQQQQARGPHLLSGSLNQDSSSSTSSAMPPPLQRHQNQQPQTPQHPSTERVQMCLDNVHPNVFRAVLHFMYIGQVPAAVSKGSSTTLGETVQDASSSTTSSNGPKDPLDFSWRQIFEASLQFDIKELSHMACLVLATDLRPESVLAELFEWAYRFEKLVPLYVEFVVQHVPRQMLESRHSGGDGRGRRGQVLDF</sequence>
<evidence type="ECO:0000313" key="2">
    <source>
        <dbReference type="EMBL" id="KAF9324669.1"/>
    </source>
</evidence>
<feature type="compositionally biased region" description="Low complexity" evidence="1">
    <location>
        <begin position="522"/>
        <end position="549"/>
    </location>
</feature>
<feature type="compositionally biased region" description="Polar residues" evidence="1">
    <location>
        <begin position="447"/>
        <end position="465"/>
    </location>
</feature>
<accession>A0A9P5SEA9</accession>
<feature type="compositionally biased region" description="Low complexity" evidence="1">
    <location>
        <begin position="122"/>
        <end position="139"/>
    </location>
</feature>
<reference evidence="2" key="1">
    <citation type="journal article" date="2020" name="Fungal Divers.">
        <title>Resolving the Mortierellaceae phylogeny through synthesis of multi-gene phylogenetics and phylogenomics.</title>
        <authorList>
            <person name="Vandepol N."/>
            <person name="Liber J."/>
            <person name="Desiro A."/>
            <person name="Na H."/>
            <person name="Kennedy M."/>
            <person name="Barry K."/>
            <person name="Grigoriev I.V."/>
            <person name="Miller A.N."/>
            <person name="O'Donnell K."/>
            <person name="Stajich J.E."/>
            <person name="Bonito G."/>
        </authorList>
    </citation>
    <scope>NUCLEOTIDE SEQUENCE</scope>
    <source>
        <strain evidence="2">NVP1</strain>
    </source>
</reference>
<feature type="compositionally biased region" description="Low complexity" evidence="1">
    <location>
        <begin position="556"/>
        <end position="569"/>
    </location>
</feature>
<dbReference type="EMBL" id="JAAAUY010001049">
    <property type="protein sequence ID" value="KAF9324669.1"/>
    <property type="molecule type" value="Genomic_DNA"/>
</dbReference>
<name>A0A9P5SEA9_9FUNG</name>
<dbReference type="Gene3D" id="3.30.710.10">
    <property type="entry name" value="Potassium Channel Kv1.1, Chain A"/>
    <property type="match status" value="1"/>
</dbReference>
<dbReference type="InterPro" id="IPR011333">
    <property type="entry name" value="SKP1/BTB/POZ_sf"/>
</dbReference>
<feature type="region of interest" description="Disordered" evidence="1">
    <location>
        <begin position="406"/>
        <end position="465"/>
    </location>
</feature>
<protein>
    <recommendedName>
        <fullName evidence="4">BTB domain-containing protein</fullName>
    </recommendedName>
</protein>
<dbReference type="AlphaFoldDB" id="A0A9P5SEA9"/>
<comment type="caution">
    <text evidence="2">The sequence shown here is derived from an EMBL/GenBank/DDBJ whole genome shotgun (WGS) entry which is preliminary data.</text>
</comment>
<evidence type="ECO:0000313" key="3">
    <source>
        <dbReference type="Proteomes" id="UP000696485"/>
    </source>
</evidence>
<feature type="region of interest" description="Disordered" evidence="1">
    <location>
        <begin position="93"/>
        <end position="167"/>
    </location>
</feature>
<feature type="region of interest" description="Disordered" evidence="1">
    <location>
        <begin position="521"/>
        <end position="571"/>
    </location>
</feature>
<organism evidence="2 3">
    <name type="scientific">Podila minutissima</name>
    <dbReference type="NCBI Taxonomy" id="64525"/>
    <lineage>
        <taxon>Eukaryota</taxon>
        <taxon>Fungi</taxon>
        <taxon>Fungi incertae sedis</taxon>
        <taxon>Mucoromycota</taxon>
        <taxon>Mortierellomycotina</taxon>
        <taxon>Mortierellomycetes</taxon>
        <taxon>Mortierellales</taxon>
        <taxon>Mortierellaceae</taxon>
        <taxon>Podila</taxon>
    </lineage>
</organism>